<dbReference type="OrthoDB" id="9992527at2759"/>
<name>A0A178ZME5_9EURO</name>
<dbReference type="Gene3D" id="3.40.50.720">
    <property type="entry name" value="NAD(P)-binding Rossmann-like Domain"/>
    <property type="match status" value="1"/>
</dbReference>
<dbReference type="InterPro" id="IPR013149">
    <property type="entry name" value="ADH-like_C"/>
</dbReference>
<dbReference type="SUPFAM" id="SSF51735">
    <property type="entry name" value="NAD(P)-binding Rossmann-fold domains"/>
    <property type="match status" value="1"/>
</dbReference>
<organism evidence="4 5">
    <name type="scientific">Fonsecaea erecta</name>
    <dbReference type="NCBI Taxonomy" id="1367422"/>
    <lineage>
        <taxon>Eukaryota</taxon>
        <taxon>Fungi</taxon>
        <taxon>Dikarya</taxon>
        <taxon>Ascomycota</taxon>
        <taxon>Pezizomycotina</taxon>
        <taxon>Eurotiomycetes</taxon>
        <taxon>Chaetothyriomycetidae</taxon>
        <taxon>Chaetothyriales</taxon>
        <taxon>Herpotrichiellaceae</taxon>
        <taxon>Fonsecaea</taxon>
    </lineage>
</organism>
<keyword evidence="5" id="KW-1185">Reference proteome</keyword>
<dbReference type="InterPro" id="IPR047122">
    <property type="entry name" value="Trans-enoyl_RdTase-like"/>
</dbReference>
<evidence type="ECO:0000259" key="3">
    <source>
        <dbReference type="SMART" id="SM00829"/>
    </source>
</evidence>
<dbReference type="Gene3D" id="3.90.180.10">
    <property type="entry name" value="Medium-chain alcohol dehydrogenases, catalytic domain"/>
    <property type="match status" value="2"/>
</dbReference>
<gene>
    <name evidence="4" type="ORF">AYL99_05558</name>
</gene>
<evidence type="ECO:0000313" key="4">
    <source>
        <dbReference type="EMBL" id="OAP60556.1"/>
    </source>
</evidence>
<dbReference type="Proteomes" id="UP000078343">
    <property type="component" value="Unassembled WGS sequence"/>
</dbReference>
<protein>
    <recommendedName>
        <fullName evidence="3">Enoyl reductase (ER) domain-containing protein</fullName>
    </recommendedName>
</protein>
<feature type="domain" description="Enoyl reductase (ER)" evidence="3">
    <location>
        <begin position="11"/>
        <end position="364"/>
    </location>
</feature>
<dbReference type="GO" id="GO:0016651">
    <property type="term" value="F:oxidoreductase activity, acting on NAD(P)H"/>
    <property type="evidence" value="ECO:0007669"/>
    <property type="project" value="InterPro"/>
</dbReference>
<dbReference type="EMBL" id="LVYI01000004">
    <property type="protein sequence ID" value="OAP60556.1"/>
    <property type="molecule type" value="Genomic_DNA"/>
</dbReference>
<dbReference type="RefSeq" id="XP_018693923.1">
    <property type="nucleotide sequence ID" value="XM_018837070.1"/>
</dbReference>
<dbReference type="CDD" id="cd08249">
    <property type="entry name" value="enoyl_reductase_like"/>
    <property type="match status" value="1"/>
</dbReference>
<dbReference type="Pfam" id="PF00107">
    <property type="entry name" value="ADH_zinc_N"/>
    <property type="match status" value="1"/>
</dbReference>
<dbReference type="STRING" id="1367422.A0A178ZME5"/>
<dbReference type="PANTHER" id="PTHR45348">
    <property type="entry name" value="HYPOTHETICAL OXIDOREDUCTASE (EUROFUNG)"/>
    <property type="match status" value="1"/>
</dbReference>
<dbReference type="PANTHER" id="PTHR45348:SF2">
    <property type="entry name" value="ZINC-TYPE ALCOHOL DEHYDROGENASE-LIKE PROTEIN C2E1P3.01"/>
    <property type="match status" value="1"/>
</dbReference>
<dbReference type="Pfam" id="PF08240">
    <property type="entry name" value="ADH_N"/>
    <property type="match status" value="1"/>
</dbReference>
<accession>A0A178ZME5</accession>
<evidence type="ECO:0000256" key="1">
    <source>
        <dbReference type="ARBA" id="ARBA00008072"/>
    </source>
</evidence>
<sequence length="390" mass="42512">MSVQKAIAVVELAQPIRLIERPVPKPGPGEVLVKVSIAGREYLYCYVNPNLRSRLIGVVEQKNVTDPLANSFVPPHAVNPHDVLVREIGYFVGKDNLPGVLAIDIVGEIIQLGQNVDNDNFKIGDRVMGQGDPSVSDTKGSQEYAVLDADFIAHLPSAVSPDQADTIILNPLTSYVALFSPLGLDIPSPLDGAKTDFDYHRTSIVIIGGSSACGRFAIQLSKWVGMGTVVTVAGKHGESVLKSLGATHVIDRSIPDEDIQRQVRNIVGDDLLYVIDCNNRADHTPGIRMLSNAKKGTIVPLAAARPNTVDEAKIGPKQQGYNFKKFVCRPVLFRETAAQFYKALTQLIDHGVLKPTPFQVIEGLDADKINAQLDRWRDGQWPPRVNIHVS</sequence>
<dbReference type="InterPro" id="IPR036291">
    <property type="entry name" value="NAD(P)-bd_dom_sf"/>
</dbReference>
<dbReference type="SMART" id="SM00829">
    <property type="entry name" value="PKS_ER"/>
    <property type="match status" value="1"/>
</dbReference>
<dbReference type="InterPro" id="IPR020843">
    <property type="entry name" value="ER"/>
</dbReference>
<proteinExistence type="inferred from homology"/>
<reference evidence="4 5" key="1">
    <citation type="submission" date="2016-04" db="EMBL/GenBank/DDBJ databases">
        <title>Draft genome of Fonsecaea erecta CBS 125763.</title>
        <authorList>
            <person name="Weiss V.A."/>
            <person name="Vicente V.A."/>
            <person name="Raittz R.T."/>
            <person name="Moreno L.F."/>
            <person name="De Souza E.M."/>
            <person name="Pedrosa F.O."/>
            <person name="Steffens M.B."/>
            <person name="Faoro H."/>
            <person name="Tadra-Sfeir M.Z."/>
            <person name="Najafzadeh M.J."/>
            <person name="Felipe M.S."/>
            <person name="Teixeira M."/>
            <person name="Sun J."/>
            <person name="Xi L."/>
            <person name="Gomes R."/>
            <person name="De Azevedo C.M."/>
            <person name="Salgado C.G."/>
            <person name="Da Silva M.B."/>
            <person name="Nascimento M.F."/>
            <person name="Queiroz-Telles F."/>
            <person name="Attili D.S."/>
            <person name="Gorbushina A."/>
        </authorList>
    </citation>
    <scope>NUCLEOTIDE SEQUENCE [LARGE SCALE GENOMIC DNA]</scope>
    <source>
        <strain evidence="4 5">CBS 125763</strain>
    </source>
</reference>
<dbReference type="AlphaFoldDB" id="A0A178ZME5"/>
<keyword evidence="2" id="KW-0560">Oxidoreductase</keyword>
<comment type="caution">
    <text evidence="4">The sequence shown here is derived from an EMBL/GenBank/DDBJ whole genome shotgun (WGS) entry which is preliminary data.</text>
</comment>
<evidence type="ECO:0000313" key="5">
    <source>
        <dbReference type="Proteomes" id="UP000078343"/>
    </source>
</evidence>
<dbReference type="InterPro" id="IPR013154">
    <property type="entry name" value="ADH-like_N"/>
</dbReference>
<comment type="similarity">
    <text evidence="1">Belongs to the zinc-containing alcohol dehydrogenase family.</text>
</comment>
<evidence type="ECO:0000256" key="2">
    <source>
        <dbReference type="ARBA" id="ARBA00023002"/>
    </source>
</evidence>
<dbReference type="InterPro" id="IPR011032">
    <property type="entry name" value="GroES-like_sf"/>
</dbReference>
<dbReference type="SUPFAM" id="SSF50129">
    <property type="entry name" value="GroES-like"/>
    <property type="match status" value="1"/>
</dbReference>
<dbReference type="GeneID" id="30009726"/>